<dbReference type="RefSeq" id="WP_061795274.1">
    <property type="nucleotide sequence ID" value="NZ_CABITV010000001.1"/>
</dbReference>
<dbReference type="InterPro" id="IPR039446">
    <property type="entry name" value="DauR-like"/>
</dbReference>
<evidence type="ECO:0000259" key="2">
    <source>
        <dbReference type="Pfam" id="PF13309"/>
    </source>
</evidence>
<dbReference type="Proteomes" id="UP000215134">
    <property type="component" value="Chromosome 1"/>
</dbReference>
<accession>A0A240C0L6</accession>
<dbReference type="KEGG" id="sfj:SAMEA4384070_2519"/>
<proteinExistence type="predicted"/>
<dbReference type="STRING" id="1411141.GCA_001590885_00850"/>
<reference evidence="3 4" key="1">
    <citation type="submission" date="2017-06" db="EMBL/GenBank/DDBJ databases">
        <authorList>
            <consortium name="Pathogen Informatics"/>
        </authorList>
    </citation>
    <scope>NUCLEOTIDE SEQUENCE [LARGE SCALE GENOMIC DNA]</scope>
    <source>
        <strain evidence="3 4">NCTC12148</strain>
    </source>
</reference>
<dbReference type="Pfam" id="PF13309">
    <property type="entry name" value="HTH_22"/>
    <property type="match status" value="1"/>
</dbReference>
<keyword evidence="4" id="KW-1185">Reference proteome</keyword>
<dbReference type="InterPro" id="IPR013559">
    <property type="entry name" value="YheO"/>
</dbReference>
<feature type="domain" description="Transcriptional regulator DauR-like HTH" evidence="2">
    <location>
        <begin position="140"/>
        <end position="201"/>
    </location>
</feature>
<dbReference type="AlphaFoldDB" id="A0A240C0L6"/>
<dbReference type="PANTHER" id="PTHR35568">
    <property type="entry name" value="TRANSCRIPTIONAL REGULATOR DAUR"/>
    <property type="match status" value="1"/>
</dbReference>
<evidence type="ECO:0000313" key="4">
    <source>
        <dbReference type="Proteomes" id="UP000215134"/>
    </source>
</evidence>
<dbReference type="PANTHER" id="PTHR35568:SF1">
    <property type="entry name" value="TRANSCRIPTIONAL REGULATOR DAUR"/>
    <property type="match status" value="1"/>
</dbReference>
<dbReference type="EMBL" id="LT906479">
    <property type="protein sequence ID" value="SNW01651.1"/>
    <property type="molecule type" value="Genomic_DNA"/>
</dbReference>
<sequence length="206" mass="23120">MPNTPSQLELLRSVADGIAALFFPNVEVVIHDLATNKVAYLANNLSKRKPGDDAGLDDFELGADAKVTGPYEKLNWDGKKMRSVSIAARDGQGNPSYLLCINLSTGTFEDARNALDMFLSVTRLQPQPQQLFKDDWQEKINTFLHEWLRRESAALGALTREQKKLLVRDLYHEGAFKAKSAADYIANVLSMGRATVYKYLRELKQD</sequence>
<name>A0A240C0L6_SERFI</name>
<dbReference type="InterPro" id="IPR039445">
    <property type="entry name" value="DauR-like_HTH"/>
</dbReference>
<feature type="domain" description="YheO-like" evidence="1">
    <location>
        <begin position="8"/>
        <end position="113"/>
    </location>
</feature>
<evidence type="ECO:0000313" key="3">
    <source>
        <dbReference type="EMBL" id="SNW01651.1"/>
    </source>
</evidence>
<protein>
    <submittedName>
        <fullName evidence="3">Uncharacterized protein conserved in bacteria</fullName>
    </submittedName>
</protein>
<evidence type="ECO:0000259" key="1">
    <source>
        <dbReference type="Pfam" id="PF08348"/>
    </source>
</evidence>
<gene>
    <name evidence="3" type="ORF">SAMEA4384070_02519</name>
</gene>
<dbReference type="GeneID" id="75027674"/>
<dbReference type="OrthoDB" id="9796595at2"/>
<organism evidence="3 4">
    <name type="scientific">Serratia ficaria</name>
    <dbReference type="NCBI Taxonomy" id="61651"/>
    <lineage>
        <taxon>Bacteria</taxon>
        <taxon>Pseudomonadati</taxon>
        <taxon>Pseudomonadota</taxon>
        <taxon>Gammaproteobacteria</taxon>
        <taxon>Enterobacterales</taxon>
        <taxon>Yersiniaceae</taxon>
        <taxon>Serratia</taxon>
    </lineage>
</organism>
<dbReference type="Pfam" id="PF08348">
    <property type="entry name" value="PAS_6"/>
    <property type="match status" value="1"/>
</dbReference>